<accession>A0A010QZ16</accession>
<feature type="compositionally biased region" description="Basic and acidic residues" evidence="1">
    <location>
        <begin position="312"/>
        <end position="326"/>
    </location>
</feature>
<name>A0A010QZ16_9PEZI</name>
<reference evidence="2 3" key="1">
    <citation type="submission" date="2014-02" db="EMBL/GenBank/DDBJ databases">
        <title>The genome sequence of Colletotrichum fioriniae PJ7.</title>
        <authorList>
            <person name="Baroncelli R."/>
            <person name="Thon M.R."/>
        </authorList>
    </citation>
    <scope>NUCLEOTIDE SEQUENCE [LARGE SCALE GENOMIC DNA]</scope>
    <source>
        <strain evidence="2 3">PJ7</strain>
    </source>
</reference>
<evidence type="ECO:0000256" key="1">
    <source>
        <dbReference type="SAM" id="MobiDB-lite"/>
    </source>
</evidence>
<dbReference type="STRING" id="1445577.A0A010QZ16"/>
<dbReference type="EMBL" id="JARH01000098">
    <property type="protein sequence ID" value="EXF85462.1"/>
    <property type="molecule type" value="Genomic_DNA"/>
</dbReference>
<evidence type="ECO:0000313" key="2">
    <source>
        <dbReference type="EMBL" id="EXF85462.1"/>
    </source>
</evidence>
<comment type="caution">
    <text evidence="2">The sequence shown here is derived from an EMBL/GenBank/DDBJ whole genome shotgun (WGS) entry which is preliminary data.</text>
</comment>
<evidence type="ECO:0000313" key="3">
    <source>
        <dbReference type="Proteomes" id="UP000020467"/>
    </source>
</evidence>
<dbReference type="HOGENOM" id="CLU_799275_0_0_1"/>
<feature type="region of interest" description="Disordered" evidence="1">
    <location>
        <begin position="1"/>
        <end position="59"/>
    </location>
</feature>
<dbReference type="Proteomes" id="UP000020467">
    <property type="component" value="Unassembled WGS sequence"/>
</dbReference>
<feature type="region of interest" description="Disordered" evidence="1">
    <location>
        <begin position="79"/>
        <end position="215"/>
    </location>
</feature>
<organism evidence="2 3">
    <name type="scientific">Colletotrichum fioriniae PJ7</name>
    <dbReference type="NCBI Taxonomy" id="1445577"/>
    <lineage>
        <taxon>Eukaryota</taxon>
        <taxon>Fungi</taxon>
        <taxon>Dikarya</taxon>
        <taxon>Ascomycota</taxon>
        <taxon>Pezizomycotina</taxon>
        <taxon>Sordariomycetes</taxon>
        <taxon>Hypocreomycetidae</taxon>
        <taxon>Glomerellales</taxon>
        <taxon>Glomerellaceae</taxon>
        <taxon>Colletotrichum</taxon>
        <taxon>Colletotrichum acutatum species complex</taxon>
    </lineage>
</organism>
<dbReference type="AlphaFoldDB" id="A0A010QZ16"/>
<protein>
    <submittedName>
        <fullName evidence="2">Uncharacterized protein</fullName>
    </submittedName>
</protein>
<feature type="region of interest" description="Disordered" evidence="1">
    <location>
        <begin position="308"/>
        <end position="347"/>
    </location>
</feature>
<dbReference type="KEGG" id="cfj:CFIO01_13586"/>
<sequence length="347" mass="39202">MDKRAAKDHQLDLHRRQYGRSGDRHVASRHTHLKEPWTGRSRSRRVDKAPDSNVIEAARSGNSIVEEWLANVSRRGVVDAGESGNRLQSSQDKDSAQTPGWRPHDISFPSTIRGGHKRVGSRDSSIIPEPMTKKARPSTAVISHGPSHRSPVTRITGFPISADSSPPRFEKRTRHKTREDRYDSRKKPKGKRRRATEETVTQSGNAPKKPISSGRDVMRSFQPEAVLNDRLTLQPCLTPGLFQNGRISSPKPVAELAYNSMISVEQPPSRESSWQRQQRLEAKARQRREIELVEASAFLRRKEMPTTVHPVIGRERPRDGYEDQKLGDQLPENLPACENHLRRASSA</sequence>
<dbReference type="OrthoDB" id="2537141at2759"/>
<gene>
    <name evidence="2" type="ORF">CFIO01_13586</name>
</gene>
<dbReference type="eggNOG" id="ENOG502RN29">
    <property type="taxonomic scope" value="Eukaryota"/>
</dbReference>
<keyword evidence="3" id="KW-1185">Reference proteome</keyword>
<proteinExistence type="predicted"/>
<feature type="compositionally biased region" description="Basic and acidic residues" evidence="1">
    <location>
        <begin position="1"/>
        <end position="26"/>
    </location>
</feature>